<dbReference type="STRING" id="1224947.SAMN05216480_10997"/>
<evidence type="ECO:0000259" key="14">
    <source>
        <dbReference type="Pfam" id="PF07715"/>
    </source>
</evidence>
<dbReference type="InterPro" id="IPR036942">
    <property type="entry name" value="Beta-barrel_TonB_sf"/>
</dbReference>
<evidence type="ECO:0000313" key="16">
    <source>
        <dbReference type="Proteomes" id="UP000199138"/>
    </source>
</evidence>
<dbReference type="RefSeq" id="WP_093025463.1">
    <property type="nucleotide sequence ID" value="NZ_FPBK01000009.1"/>
</dbReference>
<reference evidence="15 16" key="1">
    <citation type="submission" date="2016-10" db="EMBL/GenBank/DDBJ databases">
        <authorList>
            <person name="de Groot N.N."/>
        </authorList>
    </citation>
    <scope>NUCLEOTIDE SEQUENCE [LARGE SCALE GENOMIC DNA]</scope>
    <source>
        <strain evidence="15 16">CGMCC 1.12333</strain>
    </source>
</reference>
<evidence type="ECO:0000256" key="9">
    <source>
        <dbReference type="ARBA" id="ARBA00023237"/>
    </source>
</evidence>
<evidence type="ECO:0000256" key="1">
    <source>
        <dbReference type="ARBA" id="ARBA00004571"/>
    </source>
</evidence>
<dbReference type="GO" id="GO:0044718">
    <property type="term" value="P:siderophore transmembrane transport"/>
    <property type="evidence" value="ECO:0007669"/>
    <property type="project" value="TreeGrafter"/>
</dbReference>
<keyword evidence="4 10" id="KW-0812">Transmembrane</keyword>
<dbReference type="AlphaFoldDB" id="A0A1I7HIW1"/>
<protein>
    <submittedName>
        <fullName evidence="15">Outer membrane cobalamin receptor protein</fullName>
    </submittedName>
</protein>
<keyword evidence="3 10" id="KW-1134">Transmembrane beta strand</keyword>
<accession>A0A1I7HIW1</accession>
<evidence type="ECO:0000256" key="3">
    <source>
        <dbReference type="ARBA" id="ARBA00022452"/>
    </source>
</evidence>
<keyword evidence="5 12" id="KW-0732">Signal</keyword>
<comment type="subcellular location">
    <subcellularLocation>
        <location evidence="1 10">Cell outer membrane</location>
        <topology evidence="1 10">Multi-pass membrane protein</topology>
    </subcellularLocation>
</comment>
<dbReference type="GO" id="GO:0009279">
    <property type="term" value="C:cell outer membrane"/>
    <property type="evidence" value="ECO:0007669"/>
    <property type="project" value="UniProtKB-SubCell"/>
</dbReference>
<dbReference type="Gene3D" id="2.170.130.10">
    <property type="entry name" value="TonB-dependent receptor, plug domain"/>
    <property type="match status" value="1"/>
</dbReference>
<gene>
    <name evidence="15" type="ORF">SAMN05216480_10997</name>
</gene>
<keyword evidence="16" id="KW-1185">Reference proteome</keyword>
<dbReference type="Proteomes" id="UP000199138">
    <property type="component" value="Unassembled WGS sequence"/>
</dbReference>
<evidence type="ECO:0000256" key="10">
    <source>
        <dbReference type="PROSITE-ProRule" id="PRU01360"/>
    </source>
</evidence>
<organism evidence="15 16">
    <name type="scientific">Pustulibacterium marinum</name>
    <dbReference type="NCBI Taxonomy" id="1224947"/>
    <lineage>
        <taxon>Bacteria</taxon>
        <taxon>Pseudomonadati</taxon>
        <taxon>Bacteroidota</taxon>
        <taxon>Flavobacteriia</taxon>
        <taxon>Flavobacteriales</taxon>
        <taxon>Flavobacteriaceae</taxon>
        <taxon>Pustulibacterium</taxon>
    </lineage>
</organism>
<evidence type="ECO:0000259" key="13">
    <source>
        <dbReference type="Pfam" id="PF00593"/>
    </source>
</evidence>
<dbReference type="EMBL" id="FPBK01000009">
    <property type="protein sequence ID" value="SFU60406.1"/>
    <property type="molecule type" value="Genomic_DNA"/>
</dbReference>
<dbReference type="PANTHER" id="PTHR30069:SF29">
    <property type="entry name" value="HEMOGLOBIN AND HEMOGLOBIN-HAPTOGLOBIN-BINDING PROTEIN 1-RELATED"/>
    <property type="match status" value="1"/>
</dbReference>
<evidence type="ECO:0000256" key="12">
    <source>
        <dbReference type="SAM" id="SignalP"/>
    </source>
</evidence>
<dbReference type="Gene3D" id="2.40.170.20">
    <property type="entry name" value="TonB-dependent receptor, beta-barrel domain"/>
    <property type="match status" value="1"/>
</dbReference>
<dbReference type="SUPFAM" id="SSF56935">
    <property type="entry name" value="Porins"/>
    <property type="match status" value="1"/>
</dbReference>
<proteinExistence type="inferred from homology"/>
<dbReference type="Pfam" id="PF13715">
    <property type="entry name" value="CarbopepD_reg_2"/>
    <property type="match status" value="1"/>
</dbReference>
<dbReference type="PANTHER" id="PTHR30069">
    <property type="entry name" value="TONB-DEPENDENT OUTER MEMBRANE RECEPTOR"/>
    <property type="match status" value="1"/>
</dbReference>
<feature type="signal peptide" evidence="12">
    <location>
        <begin position="1"/>
        <end position="16"/>
    </location>
</feature>
<name>A0A1I7HIW1_9FLAO</name>
<evidence type="ECO:0000256" key="8">
    <source>
        <dbReference type="ARBA" id="ARBA00023170"/>
    </source>
</evidence>
<evidence type="ECO:0000256" key="4">
    <source>
        <dbReference type="ARBA" id="ARBA00022692"/>
    </source>
</evidence>
<dbReference type="InterPro" id="IPR000531">
    <property type="entry name" value="Beta-barrel_TonB"/>
</dbReference>
<evidence type="ECO:0000313" key="15">
    <source>
        <dbReference type="EMBL" id="SFU60406.1"/>
    </source>
</evidence>
<dbReference type="Gene3D" id="2.60.40.1120">
    <property type="entry name" value="Carboxypeptidase-like, regulatory domain"/>
    <property type="match status" value="1"/>
</dbReference>
<evidence type="ECO:0000256" key="11">
    <source>
        <dbReference type="RuleBase" id="RU003357"/>
    </source>
</evidence>
<dbReference type="Pfam" id="PF00593">
    <property type="entry name" value="TonB_dep_Rec_b-barrel"/>
    <property type="match status" value="1"/>
</dbReference>
<dbReference type="InterPro" id="IPR012910">
    <property type="entry name" value="Plug_dom"/>
</dbReference>
<keyword evidence="9 10" id="KW-0998">Cell outer membrane</keyword>
<dbReference type="OrthoDB" id="9812892at2"/>
<dbReference type="Pfam" id="PF07715">
    <property type="entry name" value="Plug"/>
    <property type="match status" value="1"/>
</dbReference>
<dbReference type="GO" id="GO:0030246">
    <property type="term" value="F:carbohydrate binding"/>
    <property type="evidence" value="ECO:0007669"/>
    <property type="project" value="InterPro"/>
</dbReference>
<evidence type="ECO:0000256" key="2">
    <source>
        <dbReference type="ARBA" id="ARBA00022448"/>
    </source>
</evidence>
<feature type="domain" description="TonB-dependent receptor plug" evidence="14">
    <location>
        <begin position="122"/>
        <end position="226"/>
    </location>
</feature>
<sequence length="784" mass="88875">MIKTNYLILIFSICCAAIGFSQTGTVTGKITTKDGETLPMAYVYSKNSSSYYTESDENGKYALTLPEGKHTLLISILGYLKQEQQIQVFSGKTITLNIALEEDPDMLLEDVSVTGKSILKDVQESAFNVVAVDAQPLHNTTLDISQALERVSGVRVRRTGGVGSDMNVMLNGFTGRHVKFFIDGIPMEGFSSAFQLNNIPINLAKRVEVYKGVVPITFGSDALGGAINIVTENGKQNFIDASYSYGSFNTHKSFVNAAYTADSGFTARLTAFQNYSDNDYKVDADILNLDTNIYSGEIREVRRFHDMYRNYTLMGKIGFVNKSFADQLLLGFTWGDEYNQVQHPAYMKIAFGDKYTTSQTLMPNLTYRKKDLFTKNLDVSLSANYNFGENANIDDSTRRYNWLGEYVDTDEPGEFNYTRMFFKNRNGAVNTNVTYTVNEKHAITVNNVLNTFSRKSRNEVEPSAADAYPSETLKNILGLGYKYKMNEKLDVSLFSKYYYNQVGQYADPESDGEYEHLTTATKELGYGGAASYFILENLQAKASYEKAYRLPTARELFGAGNDFELGNTDLKPESSDNFNFGANYNWVMNSKNSLNLDASFIYRDIKDFIRQVVSPSTGTLQPGNEAKVQNRGVDFEARYNYSDFFTAGASFTYQNLRNKLKYRTGRTVVSTIYDDRIPNMPYLYGNADFSFFFKNIRNKEDRLSLSYNLLYIHEFDYSWSSYGGRKIPTQVAHDIYVNYSMKNGKYNVSLECTNILNEDLYDNFSLQKPGRAFAIKLRYFLDKF</sequence>
<feature type="domain" description="TonB-dependent receptor-like beta-barrel" evidence="13">
    <location>
        <begin position="319"/>
        <end position="755"/>
    </location>
</feature>
<evidence type="ECO:0000256" key="5">
    <source>
        <dbReference type="ARBA" id="ARBA00022729"/>
    </source>
</evidence>
<dbReference type="PROSITE" id="PS52016">
    <property type="entry name" value="TONB_DEPENDENT_REC_3"/>
    <property type="match status" value="1"/>
</dbReference>
<evidence type="ECO:0000256" key="7">
    <source>
        <dbReference type="ARBA" id="ARBA00023136"/>
    </source>
</evidence>
<keyword evidence="8 15" id="KW-0675">Receptor</keyword>
<dbReference type="InterPro" id="IPR013784">
    <property type="entry name" value="Carb-bd-like_fold"/>
</dbReference>
<dbReference type="GO" id="GO:0015344">
    <property type="term" value="F:siderophore uptake transmembrane transporter activity"/>
    <property type="evidence" value="ECO:0007669"/>
    <property type="project" value="TreeGrafter"/>
</dbReference>
<keyword evidence="6 11" id="KW-0798">TonB box</keyword>
<comment type="similarity">
    <text evidence="10 11">Belongs to the TonB-dependent receptor family.</text>
</comment>
<keyword evidence="2 10" id="KW-0813">Transport</keyword>
<keyword evidence="7 10" id="KW-0472">Membrane</keyword>
<dbReference type="InterPro" id="IPR039426">
    <property type="entry name" value="TonB-dep_rcpt-like"/>
</dbReference>
<dbReference type="InterPro" id="IPR037066">
    <property type="entry name" value="Plug_dom_sf"/>
</dbReference>
<dbReference type="SUPFAM" id="SSF49452">
    <property type="entry name" value="Starch-binding domain-like"/>
    <property type="match status" value="1"/>
</dbReference>
<evidence type="ECO:0000256" key="6">
    <source>
        <dbReference type="ARBA" id="ARBA00023077"/>
    </source>
</evidence>
<feature type="chain" id="PRO_5011648223" evidence="12">
    <location>
        <begin position="17"/>
        <end position="784"/>
    </location>
</feature>